<evidence type="ECO:0000313" key="11">
    <source>
        <dbReference type="Proteomes" id="UP000095765"/>
    </source>
</evidence>
<feature type="transmembrane region" description="Helical" evidence="9">
    <location>
        <begin position="396"/>
        <end position="420"/>
    </location>
</feature>
<feature type="transmembrane region" description="Helical" evidence="9">
    <location>
        <begin position="42"/>
        <end position="66"/>
    </location>
</feature>
<reference evidence="10 11" key="1">
    <citation type="submission" date="2015-09" db="EMBL/GenBank/DDBJ databases">
        <authorList>
            <consortium name="Pathogen Informatics"/>
        </authorList>
    </citation>
    <scope>NUCLEOTIDE SEQUENCE [LARGE SCALE GENOMIC DNA]</scope>
    <source>
        <strain evidence="10 11">2789STDY5834939</strain>
    </source>
</reference>
<sequence length="469" mass="49835">MGNAFLQNFLMISDVKTILFLIVLAALFYLIHVLYRKKHMDFAAVVMIGTGIGLVLGLVIQVVAGFPDNPMEVTFVSETTTWYSLFGNGFIDLIKMLVVPLVMVSITQVIINMQEGRNMGRLVKVTIITTMTMVAIAAVVGVVLGMVFNIGAGGVAEGTAEIKEVSSIVSTLRGLIPANIVTGMVNSNIIGLVIFSAVFGYAAWWVGKEFPQFGEPMFNVINGFHKTMINMANLILDYMPFAVMALLANTIAQRGVASIIEVGKFIIVLYLAVAIQFVIQLAALAVHGINPVFYLKKSVECMLLAFTSRSSVGCLPMTIETLNKRLGVDEGTASFVAGFGTTAGMQGCAGVFPSLLIIYVANVTGTPIDVTLIVMTIIVVTIGSLGIAGIPGTATMAASVGLSGVGMASSFAMVSPILAIDPLIDMGRTWLNVTGSIVNALIVDKRVGTFDAKAYQDMSLKQEKSKSKG</sequence>
<dbReference type="SUPFAM" id="SSF118215">
    <property type="entry name" value="Proton glutamate symport protein"/>
    <property type="match status" value="1"/>
</dbReference>
<dbReference type="PRINTS" id="PR00173">
    <property type="entry name" value="EDTRNSPORT"/>
</dbReference>
<dbReference type="GO" id="GO:0015184">
    <property type="term" value="F:L-cystine transmembrane transporter activity"/>
    <property type="evidence" value="ECO:0007669"/>
    <property type="project" value="TreeGrafter"/>
</dbReference>
<evidence type="ECO:0000256" key="4">
    <source>
        <dbReference type="ARBA" id="ARBA00022448"/>
    </source>
</evidence>
<evidence type="ECO:0000256" key="8">
    <source>
        <dbReference type="ARBA" id="ARBA00031293"/>
    </source>
</evidence>
<feature type="transmembrane region" description="Helical" evidence="9">
    <location>
        <begin position="122"/>
        <end position="148"/>
    </location>
</feature>
<dbReference type="PANTHER" id="PTHR42865:SF5">
    <property type="entry name" value="L-CYSTINE TRANSPORTER TCYP"/>
    <property type="match status" value="1"/>
</dbReference>
<dbReference type="AlphaFoldDB" id="A0A174RLR5"/>
<comment type="subcellular location">
    <subcellularLocation>
        <location evidence="1">Membrane</location>
        <topology evidence="1">Multi-pass membrane protein</topology>
    </subcellularLocation>
</comment>
<dbReference type="RefSeq" id="WP_006877200.1">
    <property type="nucleotide sequence ID" value="NZ_CABIWA010000003.1"/>
</dbReference>
<comment type="similarity">
    <text evidence="2">Belongs to the dicarboxylate/amino acid:cation symporter (DAACS) (TC 2.A.23) family.</text>
</comment>
<dbReference type="GO" id="GO:0015293">
    <property type="term" value="F:symporter activity"/>
    <property type="evidence" value="ECO:0007669"/>
    <property type="project" value="InterPro"/>
</dbReference>
<gene>
    <name evidence="10" type="primary">tcyP</name>
    <name evidence="10" type="ORF">ERS852551_02124</name>
</gene>
<organism evidence="10 11">
    <name type="scientific">Anaerotruncus colihominis</name>
    <dbReference type="NCBI Taxonomy" id="169435"/>
    <lineage>
        <taxon>Bacteria</taxon>
        <taxon>Bacillati</taxon>
        <taxon>Bacillota</taxon>
        <taxon>Clostridia</taxon>
        <taxon>Eubacteriales</taxon>
        <taxon>Oscillospiraceae</taxon>
        <taxon>Anaerotruncus</taxon>
    </lineage>
</organism>
<dbReference type="EMBL" id="CZBE01000014">
    <property type="protein sequence ID" value="CUP84238.1"/>
    <property type="molecule type" value="Genomic_DNA"/>
</dbReference>
<feature type="transmembrane region" description="Helical" evidence="9">
    <location>
        <begin position="267"/>
        <end position="289"/>
    </location>
</feature>
<dbReference type="PANTHER" id="PTHR42865">
    <property type="entry name" value="PROTON/GLUTAMATE-ASPARTATE SYMPORTER"/>
    <property type="match status" value="1"/>
</dbReference>
<keyword evidence="7 9" id="KW-0472">Membrane</keyword>
<proteinExistence type="inferred from homology"/>
<keyword evidence="5 9" id="KW-0812">Transmembrane</keyword>
<dbReference type="InterPro" id="IPR001991">
    <property type="entry name" value="Na-dicarboxylate_symporter"/>
</dbReference>
<feature type="transmembrane region" description="Helical" evidence="9">
    <location>
        <begin position="372"/>
        <end position="390"/>
    </location>
</feature>
<feature type="transmembrane region" description="Helical" evidence="9">
    <location>
        <begin position="86"/>
        <end position="110"/>
    </location>
</feature>
<evidence type="ECO:0000256" key="9">
    <source>
        <dbReference type="SAM" id="Phobius"/>
    </source>
</evidence>
<dbReference type="OrthoDB" id="9768885at2"/>
<feature type="transmembrane region" description="Helical" evidence="9">
    <location>
        <begin position="339"/>
        <end position="360"/>
    </location>
</feature>
<dbReference type="Pfam" id="PF00375">
    <property type="entry name" value="SDF"/>
    <property type="match status" value="1"/>
</dbReference>
<keyword evidence="6 9" id="KW-1133">Transmembrane helix</keyword>
<dbReference type="GO" id="GO:0005886">
    <property type="term" value="C:plasma membrane"/>
    <property type="evidence" value="ECO:0007669"/>
    <property type="project" value="TreeGrafter"/>
</dbReference>
<evidence type="ECO:0000256" key="5">
    <source>
        <dbReference type="ARBA" id="ARBA00022692"/>
    </source>
</evidence>
<feature type="transmembrane region" description="Helical" evidence="9">
    <location>
        <begin position="17"/>
        <end position="35"/>
    </location>
</feature>
<dbReference type="Proteomes" id="UP000095765">
    <property type="component" value="Unassembled WGS sequence"/>
</dbReference>
<evidence type="ECO:0000256" key="6">
    <source>
        <dbReference type="ARBA" id="ARBA00022989"/>
    </source>
</evidence>
<evidence type="ECO:0000256" key="1">
    <source>
        <dbReference type="ARBA" id="ARBA00004141"/>
    </source>
</evidence>
<protein>
    <recommendedName>
        <fullName evidence="3">L-cystine uptake protein TcyP</fullName>
    </recommendedName>
    <alternativeName>
        <fullName evidence="8">Transporter of cystine TcyP</fullName>
    </alternativeName>
</protein>
<name>A0A174RLR5_9FIRM</name>
<feature type="transmembrane region" description="Helical" evidence="9">
    <location>
        <begin position="189"/>
        <end position="207"/>
    </location>
</feature>
<accession>A0A174RLR5</accession>
<dbReference type="InterPro" id="IPR036458">
    <property type="entry name" value="Na:dicarbo_symporter_sf"/>
</dbReference>
<evidence type="ECO:0000313" key="10">
    <source>
        <dbReference type="EMBL" id="CUP84238.1"/>
    </source>
</evidence>
<keyword evidence="4" id="KW-0813">Transport</keyword>
<evidence type="ECO:0000256" key="7">
    <source>
        <dbReference type="ARBA" id="ARBA00023136"/>
    </source>
</evidence>
<dbReference type="GeneID" id="72465207"/>
<dbReference type="Gene3D" id="1.10.3860.10">
    <property type="entry name" value="Sodium:dicarboxylate symporter"/>
    <property type="match status" value="1"/>
</dbReference>
<evidence type="ECO:0000256" key="3">
    <source>
        <dbReference type="ARBA" id="ARBA00022031"/>
    </source>
</evidence>
<evidence type="ECO:0000256" key="2">
    <source>
        <dbReference type="ARBA" id="ARBA00006148"/>
    </source>
</evidence>
<feature type="transmembrane region" description="Helical" evidence="9">
    <location>
        <begin position="228"/>
        <end position="247"/>
    </location>
</feature>